<evidence type="ECO:0000313" key="9">
    <source>
        <dbReference type="Proteomes" id="UP001236369"/>
    </source>
</evidence>
<dbReference type="SUPFAM" id="SSF88946">
    <property type="entry name" value="Sigma2 domain of RNA polymerase sigma factors"/>
    <property type="match status" value="1"/>
</dbReference>
<feature type="domain" description="RNA polymerase sigma-70 region 2" evidence="6">
    <location>
        <begin position="26"/>
        <end position="93"/>
    </location>
</feature>
<keyword evidence="4" id="KW-0238">DNA-binding</keyword>
<keyword evidence="5" id="KW-0804">Transcription</keyword>
<comment type="caution">
    <text evidence="8">The sequence shown here is derived from an EMBL/GenBank/DDBJ whole genome shotgun (WGS) entry which is preliminary data.</text>
</comment>
<comment type="similarity">
    <text evidence="1">Belongs to the sigma-70 factor family. ECF subfamily.</text>
</comment>
<dbReference type="NCBIfam" id="TIGR02937">
    <property type="entry name" value="sigma70-ECF"/>
    <property type="match status" value="1"/>
</dbReference>
<dbReference type="Pfam" id="PF04542">
    <property type="entry name" value="Sigma70_r2"/>
    <property type="match status" value="1"/>
</dbReference>
<dbReference type="InterPro" id="IPR013249">
    <property type="entry name" value="RNA_pol_sigma70_r4_t2"/>
</dbReference>
<keyword evidence="3" id="KW-0731">Sigma factor</keyword>
<dbReference type="InterPro" id="IPR013325">
    <property type="entry name" value="RNA_pol_sigma_r2"/>
</dbReference>
<proteinExistence type="inferred from homology"/>
<dbReference type="InterPro" id="IPR014284">
    <property type="entry name" value="RNA_pol_sigma-70_dom"/>
</dbReference>
<evidence type="ECO:0000256" key="2">
    <source>
        <dbReference type="ARBA" id="ARBA00023015"/>
    </source>
</evidence>
<dbReference type="InterPro" id="IPR039425">
    <property type="entry name" value="RNA_pol_sigma-70-like"/>
</dbReference>
<dbReference type="Proteomes" id="UP001236369">
    <property type="component" value="Unassembled WGS sequence"/>
</dbReference>
<keyword evidence="9" id="KW-1185">Reference proteome</keyword>
<evidence type="ECO:0000256" key="3">
    <source>
        <dbReference type="ARBA" id="ARBA00023082"/>
    </source>
</evidence>
<dbReference type="Pfam" id="PF08281">
    <property type="entry name" value="Sigma70_r4_2"/>
    <property type="match status" value="1"/>
</dbReference>
<evidence type="ECO:0000259" key="7">
    <source>
        <dbReference type="Pfam" id="PF08281"/>
    </source>
</evidence>
<feature type="domain" description="RNA polymerase sigma factor 70 region 4 type 2" evidence="7">
    <location>
        <begin position="125"/>
        <end position="176"/>
    </location>
</feature>
<dbReference type="InterPro" id="IPR007627">
    <property type="entry name" value="RNA_pol_sigma70_r2"/>
</dbReference>
<protein>
    <submittedName>
        <fullName evidence="8">RNA polymerase sigma-70 factor (ECF subfamily)</fullName>
    </submittedName>
</protein>
<evidence type="ECO:0000259" key="6">
    <source>
        <dbReference type="Pfam" id="PF04542"/>
    </source>
</evidence>
<gene>
    <name evidence="8" type="ORF">QO016_003962</name>
</gene>
<sequence>MALEGDLAGLMAAAQRGDAASYRALLKACLPVVAGIARAQGVRGDAVDDVVQDTLMTVHHARASYDPTRPFLPWLRAITQRRAIDRLRRTARRPQEVYDPLAYEAEVDPTPAPNAGLEARERDAALARAVAALPDGQRQAVEHLGLRELSLDETAALTGRTKGALKVNLHRALKALRTNLMRGEE</sequence>
<dbReference type="RefSeq" id="WP_238250452.1">
    <property type="nucleotide sequence ID" value="NZ_BPQX01000042.1"/>
</dbReference>
<keyword evidence="2" id="KW-0805">Transcription regulation</keyword>
<evidence type="ECO:0000256" key="5">
    <source>
        <dbReference type="ARBA" id="ARBA00023163"/>
    </source>
</evidence>
<accession>A0ABU0HQ62</accession>
<evidence type="ECO:0000256" key="1">
    <source>
        <dbReference type="ARBA" id="ARBA00010641"/>
    </source>
</evidence>
<dbReference type="EMBL" id="JAUSVV010000012">
    <property type="protein sequence ID" value="MDQ0444451.1"/>
    <property type="molecule type" value="Genomic_DNA"/>
</dbReference>
<dbReference type="PANTHER" id="PTHR43133:SF58">
    <property type="entry name" value="ECF RNA POLYMERASE SIGMA FACTOR SIGD"/>
    <property type="match status" value="1"/>
</dbReference>
<dbReference type="SUPFAM" id="SSF88659">
    <property type="entry name" value="Sigma3 and sigma4 domains of RNA polymerase sigma factors"/>
    <property type="match status" value="1"/>
</dbReference>
<dbReference type="InterPro" id="IPR036388">
    <property type="entry name" value="WH-like_DNA-bd_sf"/>
</dbReference>
<organism evidence="8 9">
    <name type="scientific">Methylobacterium persicinum</name>
    <dbReference type="NCBI Taxonomy" id="374426"/>
    <lineage>
        <taxon>Bacteria</taxon>
        <taxon>Pseudomonadati</taxon>
        <taxon>Pseudomonadota</taxon>
        <taxon>Alphaproteobacteria</taxon>
        <taxon>Hyphomicrobiales</taxon>
        <taxon>Methylobacteriaceae</taxon>
        <taxon>Methylobacterium</taxon>
    </lineage>
</organism>
<evidence type="ECO:0000313" key="8">
    <source>
        <dbReference type="EMBL" id="MDQ0444451.1"/>
    </source>
</evidence>
<name>A0ABU0HQ62_9HYPH</name>
<dbReference type="InterPro" id="IPR013324">
    <property type="entry name" value="RNA_pol_sigma_r3/r4-like"/>
</dbReference>
<dbReference type="PANTHER" id="PTHR43133">
    <property type="entry name" value="RNA POLYMERASE ECF-TYPE SIGMA FACTO"/>
    <property type="match status" value="1"/>
</dbReference>
<dbReference type="Gene3D" id="1.10.10.10">
    <property type="entry name" value="Winged helix-like DNA-binding domain superfamily/Winged helix DNA-binding domain"/>
    <property type="match status" value="1"/>
</dbReference>
<dbReference type="Gene3D" id="1.10.1740.10">
    <property type="match status" value="1"/>
</dbReference>
<evidence type="ECO:0000256" key="4">
    <source>
        <dbReference type="ARBA" id="ARBA00023125"/>
    </source>
</evidence>
<reference evidence="8 9" key="1">
    <citation type="submission" date="2023-07" db="EMBL/GenBank/DDBJ databases">
        <title>Genomic Encyclopedia of Type Strains, Phase IV (KMG-IV): sequencing the most valuable type-strain genomes for metagenomic binning, comparative biology and taxonomic classification.</title>
        <authorList>
            <person name="Goeker M."/>
        </authorList>
    </citation>
    <scope>NUCLEOTIDE SEQUENCE [LARGE SCALE GENOMIC DNA]</scope>
    <source>
        <strain evidence="8 9">DSM 19562</strain>
    </source>
</reference>